<accession>A0A1Y0I4S7</accession>
<dbReference type="KEGG" id="ome:OLMES_1405"/>
<dbReference type="Pfam" id="PF00072">
    <property type="entry name" value="Response_reg"/>
    <property type="match status" value="1"/>
</dbReference>
<evidence type="ECO:0000256" key="4">
    <source>
        <dbReference type="ARBA" id="ARBA00023125"/>
    </source>
</evidence>
<dbReference type="PANTHER" id="PTHR48111">
    <property type="entry name" value="REGULATOR OF RPOS"/>
    <property type="match status" value="1"/>
</dbReference>
<sequence length="325" mass="36912">MDGYELCARIRGLDRFRLTPVLFVSAGKTLEDRLAGYEAGGDAYICKPFDIRELHAIVASLISRKEISDGHLQDLDSLQALSWTMMKNNCEMGELLKFSRSISSLRNESAFVTQLFKTLSHFNLNVTLLVRLVSGEIVTRSDGKPFTLIEKELLELAREDTRITCHGSKYIFTAQNLVLLVKNMPVQDEDLTGRLKDHLCMLLDAAQTCVELLNFSKHREREGVRQRELILNTIREEFNNMNRLAEQIFEQSNASVEKLAGNLEHAFTFMDLTEDQERHMLDFIAVSRREIDKQEYCKAQFAQSLNRILHAVGGAAQGVALEEPG</sequence>
<dbReference type="GO" id="GO:0032993">
    <property type="term" value="C:protein-DNA complex"/>
    <property type="evidence" value="ECO:0007669"/>
    <property type="project" value="TreeGrafter"/>
</dbReference>
<keyword evidence="5" id="KW-0804">Transcription</keyword>
<evidence type="ECO:0000256" key="1">
    <source>
        <dbReference type="ARBA" id="ARBA00022553"/>
    </source>
</evidence>
<keyword evidence="1" id="KW-0597">Phosphoprotein</keyword>
<dbReference type="InterPro" id="IPR039420">
    <property type="entry name" value="WalR-like"/>
</dbReference>
<dbReference type="PROSITE" id="PS50110">
    <property type="entry name" value="RESPONSE_REGULATORY"/>
    <property type="match status" value="1"/>
</dbReference>
<evidence type="ECO:0000313" key="8">
    <source>
        <dbReference type="EMBL" id="ARU55482.1"/>
    </source>
</evidence>
<keyword evidence="4" id="KW-0238">DNA-binding</keyword>
<feature type="domain" description="Response regulatory" evidence="7">
    <location>
        <begin position="1"/>
        <end position="62"/>
    </location>
</feature>
<name>A0A1Y0I4S7_9GAMM</name>
<keyword evidence="9" id="KW-1185">Reference proteome</keyword>
<organism evidence="8 9">
    <name type="scientific">Oleiphilus messinensis</name>
    <dbReference type="NCBI Taxonomy" id="141451"/>
    <lineage>
        <taxon>Bacteria</taxon>
        <taxon>Pseudomonadati</taxon>
        <taxon>Pseudomonadota</taxon>
        <taxon>Gammaproteobacteria</taxon>
        <taxon>Oceanospirillales</taxon>
        <taxon>Oleiphilaceae</taxon>
        <taxon>Oleiphilus</taxon>
    </lineage>
</organism>
<gene>
    <name evidence="8" type="ORF">OLMES_1405</name>
</gene>
<evidence type="ECO:0000313" key="9">
    <source>
        <dbReference type="Proteomes" id="UP000196027"/>
    </source>
</evidence>
<dbReference type="InterPro" id="IPR001789">
    <property type="entry name" value="Sig_transdc_resp-reg_receiver"/>
</dbReference>
<dbReference type="InterPro" id="IPR011006">
    <property type="entry name" value="CheY-like_superfamily"/>
</dbReference>
<dbReference type="GO" id="GO:0000976">
    <property type="term" value="F:transcription cis-regulatory region binding"/>
    <property type="evidence" value="ECO:0007669"/>
    <property type="project" value="TreeGrafter"/>
</dbReference>
<dbReference type="GO" id="GO:0005829">
    <property type="term" value="C:cytosol"/>
    <property type="evidence" value="ECO:0007669"/>
    <property type="project" value="TreeGrafter"/>
</dbReference>
<dbReference type="SUPFAM" id="SSF52172">
    <property type="entry name" value="CheY-like"/>
    <property type="match status" value="1"/>
</dbReference>
<dbReference type="PANTHER" id="PTHR48111:SF1">
    <property type="entry name" value="TWO-COMPONENT RESPONSE REGULATOR ORR33"/>
    <property type="match status" value="1"/>
</dbReference>
<protein>
    <submittedName>
        <fullName evidence="8">Response regulator</fullName>
    </submittedName>
</protein>
<dbReference type="GO" id="GO:0006355">
    <property type="term" value="P:regulation of DNA-templated transcription"/>
    <property type="evidence" value="ECO:0007669"/>
    <property type="project" value="TreeGrafter"/>
</dbReference>
<dbReference type="OrthoDB" id="8874570at2"/>
<dbReference type="EMBL" id="CP021425">
    <property type="protein sequence ID" value="ARU55482.1"/>
    <property type="molecule type" value="Genomic_DNA"/>
</dbReference>
<keyword evidence="3" id="KW-0805">Transcription regulation</keyword>
<evidence type="ECO:0000256" key="5">
    <source>
        <dbReference type="ARBA" id="ARBA00023163"/>
    </source>
</evidence>
<dbReference type="Gene3D" id="3.40.50.2300">
    <property type="match status" value="1"/>
</dbReference>
<dbReference type="Proteomes" id="UP000196027">
    <property type="component" value="Chromosome"/>
</dbReference>
<dbReference type="GO" id="GO:0000156">
    <property type="term" value="F:phosphorelay response regulator activity"/>
    <property type="evidence" value="ECO:0007669"/>
    <property type="project" value="TreeGrafter"/>
</dbReference>
<evidence type="ECO:0000256" key="6">
    <source>
        <dbReference type="PROSITE-ProRule" id="PRU00169"/>
    </source>
</evidence>
<dbReference type="AlphaFoldDB" id="A0A1Y0I4S7"/>
<proteinExistence type="predicted"/>
<reference evidence="8 9" key="1">
    <citation type="submission" date="2017-05" db="EMBL/GenBank/DDBJ databases">
        <title>Genomic insights into alkan degradation activity of Oleiphilus messinensis.</title>
        <authorList>
            <person name="Kozyavkin S.A."/>
            <person name="Slesarev A.I."/>
            <person name="Golyshin P.N."/>
            <person name="Korzhenkov A."/>
            <person name="Golyshina O.N."/>
            <person name="Toshchakov S.V."/>
        </authorList>
    </citation>
    <scope>NUCLEOTIDE SEQUENCE [LARGE SCALE GENOMIC DNA]</scope>
    <source>
        <strain evidence="8 9">ME102</strain>
    </source>
</reference>
<evidence type="ECO:0000256" key="3">
    <source>
        <dbReference type="ARBA" id="ARBA00023015"/>
    </source>
</evidence>
<dbReference type="RefSeq" id="WP_087460587.1">
    <property type="nucleotide sequence ID" value="NZ_CP021425.1"/>
</dbReference>
<evidence type="ECO:0000259" key="7">
    <source>
        <dbReference type="PROSITE" id="PS50110"/>
    </source>
</evidence>
<keyword evidence="2" id="KW-0902">Two-component regulatory system</keyword>
<comment type="caution">
    <text evidence="6">Lacks conserved residue(s) required for the propagation of feature annotation.</text>
</comment>
<evidence type="ECO:0000256" key="2">
    <source>
        <dbReference type="ARBA" id="ARBA00023012"/>
    </source>
</evidence>